<dbReference type="Pfam" id="PF07859">
    <property type="entry name" value="Abhydrolase_3"/>
    <property type="match status" value="1"/>
</dbReference>
<name>A0A2A4HTJ1_9GAMM</name>
<evidence type="ECO:0000256" key="1">
    <source>
        <dbReference type="ARBA" id="ARBA00022801"/>
    </source>
</evidence>
<dbReference type="PANTHER" id="PTHR48081">
    <property type="entry name" value="AB HYDROLASE SUPERFAMILY PROTEIN C4A8.06C"/>
    <property type="match status" value="1"/>
</dbReference>
<organism evidence="3 4">
    <name type="scientific">Vreelandella nigrificans</name>
    <dbReference type="NCBI Taxonomy" id="2042704"/>
    <lineage>
        <taxon>Bacteria</taxon>
        <taxon>Pseudomonadati</taxon>
        <taxon>Pseudomonadota</taxon>
        <taxon>Gammaproteobacteria</taxon>
        <taxon>Oceanospirillales</taxon>
        <taxon>Halomonadaceae</taxon>
        <taxon>Vreelandella</taxon>
    </lineage>
</organism>
<evidence type="ECO:0000259" key="2">
    <source>
        <dbReference type="Pfam" id="PF07859"/>
    </source>
</evidence>
<keyword evidence="4" id="KW-1185">Reference proteome</keyword>
<evidence type="ECO:0000313" key="4">
    <source>
        <dbReference type="Proteomes" id="UP000218677"/>
    </source>
</evidence>
<accession>A0A2A4HTJ1</accession>
<dbReference type="OrthoDB" id="9771666at2"/>
<proteinExistence type="predicted"/>
<evidence type="ECO:0000313" key="3">
    <source>
        <dbReference type="EMBL" id="PCF97391.1"/>
    </source>
</evidence>
<dbReference type="Gene3D" id="3.40.50.1820">
    <property type="entry name" value="alpha/beta hydrolase"/>
    <property type="match status" value="1"/>
</dbReference>
<reference evidence="4" key="1">
    <citation type="submission" date="2017-09" db="EMBL/GenBank/DDBJ databases">
        <authorList>
            <person name="Cho G.-S."/>
            <person name="Oguntoyinbo F.A."/>
            <person name="Cnockaert M."/>
            <person name="Kabisch J."/>
            <person name="Neve H."/>
            <person name="Bockelmann W."/>
            <person name="Wenning M."/>
            <person name="Franz C.M."/>
            <person name="Vandamme P."/>
        </authorList>
    </citation>
    <scope>NUCLEOTIDE SEQUENCE [LARGE SCALE GENOMIC DNA]</scope>
    <source>
        <strain evidence="4">MBT G8648</strain>
    </source>
</reference>
<dbReference type="AlphaFoldDB" id="A0A2A4HTJ1"/>
<comment type="caution">
    <text evidence="3">The sequence shown here is derived from an EMBL/GenBank/DDBJ whole genome shotgun (WGS) entry which is preliminary data.</text>
</comment>
<protein>
    <submittedName>
        <fullName evidence="3">Alpha/beta hydrolase</fullName>
    </submittedName>
</protein>
<gene>
    <name evidence="3" type="ORF">CPA45_01230</name>
</gene>
<dbReference type="EMBL" id="NWUX01000001">
    <property type="protein sequence ID" value="PCF97391.1"/>
    <property type="molecule type" value="Genomic_DNA"/>
</dbReference>
<sequence>MTQTPLDLAYSPSHFARDFEATLVRQAAFGHDLVERYQPMTLNVGDDPATCQHVFVPEGDGPWPLMVFIHGGYWQELDNTATDFLAERYLAKGIAFTSLGYGLAPQTSITTMIKQCTQGLEAVYNALTNKGGVESITLGGHSAGAQLAYWVAASGQRPIDKLLLISGVYDLIPLVGTYVNNPLGLDQAQARALSPQFADLNALPPCQVVIAEQDPPTFRQQGHDFVTALRTANVQVELLDLPGCDHFDVLEYIER</sequence>
<dbReference type="SUPFAM" id="SSF53474">
    <property type="entry name" value="alpha/beta-Hydrolases"/>
    <property type="match status" value="1"/>
</dbReference>
<dbReference type="PANTHER" id="PTHR48081:SF33">
    <property type="entry name" value="KYNURENINE FORMAMIDASE"/>
    <property type="match status" value="1"/>
</dbReference>
<dbReference type="GO" id="GO:0004061">
    <property type="term" value="F:arylformamidase activity"/>
    <property type="evidence" value="ECO:0007669"/>
    <property type="project" value="TreeGrafter"/>
</dbReference>
<feature type="domain" description="Alpha/beta hydrolase fold-3" evidence="2">
    <location>
        <begin position="66"/>
        <end position="246"/>
    </location>
</feature>
<dbReference type="Proteomes" id="UP000218677">
    <property type="component" value="Unassembled WGS sequence"/>
</dbReference>
<dbReference type="InterPro" id="IPR029058">
    <property type="entry name" value="AB_hydrolase_fold"/>
</dbReference>
<dbReference type="InterPro" id="IPR050300">
    <property type="entry name" value="GDXG_lipolytic_enzyme"/>
</dbReference>
<dbReference type="RefSeq" id="WP_096649575.1">
    <property type="nucleotide sequence ID" value="NZ_NWUX01000001.1"/>
</dbReference>
<keyword evidence="1 3" id="KW-0378">Hydrolase</keyword>
<dbReference type="InterPro" id="IPR013094">
    <property type="entry name" value="AB_hydrolase_3"/>
</dbReference>